<proteinExistence type="predicted"/>
<protein>
    <submittedName>
        <fullName evidence="2">Acyl carrier protein</fullName>
    </submittedName>
</protein>
<evidence type="ECO:0000313" key="2">
    <source>
        <dbReference type="EMBL" id="RMI38567.1"/>
    </source>
</evidence>
<evidence type="ECO:0000313" key="3">
    <source>
        <dbReference type="Proteomes" id="UP000282674"/>
    </source>
</evidence>
<dbReference type="Gene3D" id="1.10.1200.10">
    <property type="entry name" value="ACP-like"/>
    <property type="match status" value="1"/>
</dbReference>
<dbReference type="Proteomes" id="UP000282674">
    <property type="component" value="Unassembled WGS sequence"/>
</dbReference>
<dbReference type="SUPFAM" id="SSF47336">
    <property type="entry name" value="ACP-like"/>
    <property type="match status" value="1"/>
</dbReference>
<dbReference type="OrthoDB" id="3537906at2"/>
<keyword evidence="3" id="KW-1185">Reference proteome</keyword>
<sequence>MTQRKIDADEVLTVLRSTLEMALPQEYLKEWDLDAIVPETPMVTLALDSLALMVVIEEIETEFGVGIPVESVYAFTSVGDLVGYVLAS</sequence>
<accession>A0A3M2LM99</accession>
<name>A0A3M2LM99_9ACTN</name>
<comment type="caution">
    <text evidence="2">The sequence shown here is derived from an EMBL/GenBank/DDBJ whole genome shotgun (WGS) entry which is preliminary data.</text>
</comment>
<dbReference type="InterPro" id="IPR036736">
    <property type="entry name" value="ACP-like_sf"/>
</dbReference>
<dbReference type="InterPro" id="IPR009081">
    <property type="entry name" value="PP-bd_ACP"/>
</dbReference>
<organism evidence="2 3">
    <name type="scientific">Actinomadura harenae</name>
    <dbReference type="NCBI Taxonomy" id="2483351"/>
    <lineage>
        <taxon>Bacteria</taxon>
        <taxon>Bacillati</taxon>
        <taxon>Actinomycetota</taxon>
        <taxon>Actinomycetes</taxon>
        <taxon>Streptosporangiales</taxon>
        <taxon>Thermomonosporaceae</taxon>
        <taxon>Actinomadura</taxon>
    </lineage>
</organism>
<reference evidence="2 3" key="1">
    <citation type="submission" date="2018-10" db="EMBL/GenBank/DDBJ databases">
        <title>Isolation from soil.</title>
        <authorList>
            <person name="Hu J."/>
        </authorList>
    </citation>
    <scope>NUCLEOTIDE SEQUENCE [LARGE SCALE GENOMIC DNA]</scope>
    <source>
        <strain evidence="2 3">NEAU-Ht49</strain>
    </source>
</reference>
<dbReference type="RefSeq" id="WP_122198294.1">
    <property type="nucleotide sequence ID" value="NZ_JBHSKC010000027.1"/>
</dbReference>
<dbReference type="EMBL" id="RFFG01000083">
    <property type="protein sequence ID" value="RMI38567.1"/>
    <property type="molecule type" value="Genomic_DNA"/>
</dbReference>
<evidence type="ECO:0000259" key="1">
    <source>
        <dbReference type="PROSITE" id="PS50075"/>
    </source>
</evidence>
<dbReference type="Pfam" id="PF00550">
    <property type="entry name" value="PP-binding"/>
    <property type="match status" value="1"/>
</dbReference>
<dbReference type="PROSITE" id="PS50075">
    <property type="entry name" value="CARRIER"/>
    <property type="match status" value="1"/>
</dbReference>
<gene>
    <name evidence="2" type="ORF">EBO15_32460</name>
</gene>
<feature type="domain" description="Carrier" evidence="1">
    <location>
        <begin position="14"/>
        <end position="88"/>
    </location>
</feature>
<dbReference type="AlphaFoldDB" id="A0A3M2LM99"/>